<keyword evidence="4" id="KW-1185">Reference proteome</keyword>
<dbReference type="InterPro" id="IPR036366">
    <property type="entry name" value="PGBDSf"/>
</dbReference>
<reference evidence="3 4" key="1">
    <citation type="submission" date="2024-10" db="EMBL/GenBank/DDBJ databases">
        <title>The Natural Products Discovery Center: Release of the First 8490 Sequenced Strains for Exploring Actinobacteria Biosynthetic Diversity.</title>
        <authorList>
            <person name="Kalkreuter E."/>
            <person name="Kautsar S.A."/>
            <person name="Yang D."/>
            <person name="Bader C.D."/>
            <person name="Teijaro C.N."/>
            <person name="Fluegel L."/>
            <person name="Davis C.M."/>
            <person name="Simpson J.R."/>
            <person name="Lauterbach L."/>
            <person name="Steele A.D."/>
            <person name="Gui C."/>
            <person name="Meng S."/>
            <person name="Li G."/>
            <person name="Viehrig K."/>
            <person name="Ye F."/>
            <person name="Su P."/>
            <person name="Kiefer A.F."/>
            <person name="Nichols A."/>
            <person name="Cepeda A.J."/>
            <person name="Yan W."/>
            <person name="Fan B."/>
            <person name="Jiang Y."/>
            <person name="Adhikari A."/>
            <person name="Zheng C.-J."/>
            <person name="Schuster L."/>
            <person name="Cowan T.M."/>
            <person name="Smanski M.J."/>
            <person name="Chevrette M.G."/>
            <person name="De Carvalho L.P.S."/>
            <person name="Shen B."/>
        </authorList>
    </citation>
    <scope>NUCLEOTIDE SEQUENCE [LARGE SCALE GENOMIC DNA]</scope>
    <source>
        <strain evidence="3 4">NPDC051599</strain>
    </source>
</reference>
<proteinExistence type="predicted"/>
<dbReference type="EMBL" id="JBITDC010000001">
    <property type="protein sequence ID" value="MFI5673090.1"/>
    <property type="molecule type" value="Genomic_DNA"/>
</dbReference>
<feature type="signal peptide" evidence="1">
    <location>
        <begin position="1"/>
        <end position="34"/>
    </location>
</feature>
<sequence length="183" mass="20014">MEGIAKRHRRIRAGLTVLLAGAATLALSASPALASGTYSGRDYVYGADGFGDDWGDEGVLSTSMNTYSNATCLWQEILWADGYLSVSDIDGAFGAKTKAATKAWQTKKKLPDVDGVAGKDTFGRADDNLRKWDEDSDGTLTLYYDGVYYQPTFVRQANGTYGFYMYDGTEDYRLAGYNYRSCG</sequence>
<feature type="domain" description="Peptidoglycan binding-like" evidence="2">
    <location>
        <begin position="75"/>
        <end position="122"/>
    </location>
</feature>
<gene>
    <name evidence="3" type="ORF">ACIA8P_00250</name>
</gene>
<dbReference type="SUPFAM" id="SSF47090">
    <property type="entry name" value="PGBD-like"/>
    <property type="match status" value="1"/>
</dbReference>
<organism evidence="3 4">
    <name type="scientific">Streptomyces cellulosae</name>
    <dbReference type="NCBI Taxonomy" id="1968"/>
    <lineage>
        <taxon>Bacteria</taxon>
        <taxon>Bacillati</taxon>
        <taxon>Actinomycetota</taxon>
        <taxon>Actinomycetes</taxon>
        <taxon>Kitasatosporales</taxon>
        <taxon>Streptomycetaceae</taxon>
        <taxon>Streptomyces</taxon>
    </lineage>
</organism>
<dbReference type="RefSeq" id="WP_398654159.1">
    <property type="nucleotide sequence ID" value="NZ_JBITDC010000001.1"/>
</dbReference>
<dbReference type="Pfam" id="PF01471">
    <property type="entry name" value="PG_binding_1"/>
    <property type="match status" value="1"/>
</dbReference>
<feature type="chain" id="PRO_5046874536" evidence="1">
    <location>
        <begin position="35"/>
        <end position="183"/>
    </location>
</feature>
<comment type="caution">
    <text evidence="3">The sequence shown here is derived from an EMBL/GenBank/DDBJ whole genome shotgun (WGS) entry which is preliminary data.</text>
</comment>
<accession>A0ABW7XSQ7</accession>
<dbReference type="InterPro" id="IPR036365">
    <property type="entry name" value="PGBD-like_sf"/>
</dbReference>
<evidence type="ECO:0000256" key="1">
    <source>
        <dbReference type="SAM" id="SignalP"/>
    </source>
</evidence>
<name>A0ABW7XSQ7_STRCE</name>
<evidence type="ECO:0000313" key="4">
    <source>
        <dbReference type="Proteomes" id="UP001612415"/>
    </source>
</evidence>
<dbReference type="InterPro" id="IPR002477">
    <property type="entry name" value="Peptidoglycan-bd-like"/>
</dbReference>
<protein>
    <submittedName>
        <fullName evidence="3">Peptidoglycan-binding protein</fullName>
    </submittedName>
</protein>
<keyword evidence="1" id="KW-0732">Signal</keyword>
<evidence type="ECO:0000313" key="3">
    <source>
        <dbReference type="EMBL" id="MFI5673090.1"/>
    </source>
</evidence>
<dbReference type="Proteomes" id="UP001612415">
    <property type="component" value="Unassembled WGS sequence"/>
</dbReference>
<dbReference type="Gene3D" id="1.10.101.10">
    <property type="entry name" value="PGBD-like superfamily/PGBD"/>
    <property type="match status" value="1"/>
</dbReference>
<evidence type="ECO:0000259" key="2">
    <source>
        <dbReference type="Pfam" id="PF01471"/>
    </source>
</evidence>